<gene>
    <name evidence="1" type="ORF">WG66_774</name>
</gene>
<organism evidence="1 2">
    <name type="scientific">Moniliophthora roreri</name>
    <name type="common">Frosty pod rot fungus</name>
    <name type="synonym">Monilia roreri</name>
    <dbReference type="NCBI Taxonomy" id="221103"/>
    <lineage>
        <taxon>Eukaryota</taxon>
        <taxon>Fungi</taxon>
        <taxon>Dikarya</taxon>
        <taxon>Basidiomycota</taxon>
        <taxon>Agaricomycotina</taxon>
        <taxon>Agaricomycetes</taxon>
        <taxon>Agaricomycetidae</taxon>
        <taxon>Agaricales</taxon>
        <taxon>Marasmiineae</taxon>
        <taxon>Marasmiaceae</taxon>
        <taxon>Moniliophthora</taxon>
    </lineage>
</organism>
<sequence>MLKEYLPPPNLSIA</sequence>
<reference evidence="1 2" key="1">
    <citation type="submission" date="2015-12" db="EMBL/GenBank/DDBJ databases">
        <title>Draft genome sequence of Moniliophthora roreri, the causal agent of frosty pod rot of cacao.</title>
        <authorList>
            <person name="Aime M.C."/>
            <person name="Diaz-Valderrama J.R."/>
            <person name="Kijpornyongpan T."/>
            <person name="Phillips-Mora W."/>
        </authorList>
    </citation>
    <scope>NUCLEOTIDE SEQUENCE [LARGE SCALE GENOMIC DNA]</scope>
    <source>
        <strain evidence="1 2">MCA 2952</strain>
    </source>
</reference>
<proteinExistence type="predicted"/>
<evidence type="ECO:0000313" key="1">
    <source>
        <dbReference type="EMBL" id="KTB46649.1"/>
    </source>
</evidence>
<name>A0A0W0GDJ8_MONRR</name>
<dbReference type="Proteomes" id="UP000054988">
    <property type="component" value="Unassembled WGS sequence"/>
</dbReference>
<protein>
    <submittedName>
        <fullName evidence="1">Uncharacterized protein</fullName>
    </submittedName>
</protein>
<evidence type="ECO:0000313" key="2">
    <source>
        <dbReference type="Proteomes" id="UP000054988"/>
    </source>
</evidence>
<dbReference type="EMBL" id="LATX01000287">
    <property type="protein sequence ID" value="KTB46649.1"/>
    <property type="molecule type" value="Genomic_DNA"/>
</dbReference>
<accession>A0A0W0GDJ8</accession>
<comment type="caution">
    <text evidence="1">The sequence shown here is derived from an EMBL/GenBank/DDBJ whole genome shotgun (WGS) entry which is preliminary data.</text>
</comment>